<evidence type="ECO:0000259" key="3">
    <source>
        <dbReference type="Pfam" id="PF13087"/>
    </source>
</evidence>
<gene>
    <name evidence="4" type="ORF">IAB27_02210</name>
</gene>
<dbReference type="InterPro" id="IPR045055">
    <property type="entry name" value="DNA2/NAM7-like"/>
</dbReference>
<name>A0A9D0ZQK6_9FIRM</name>
<reference evidence="4" key="1">
    <citation type="submission" date="2020-10" db="EMBL/GenBank/DDBJ databases">
        <authorList>
            <person name="Gilroy R."/>
        </authorList>
    </citation>
    <scope>NUCLEOTIDE SEQUENCE</scope>
    <source>
        <strain evidence="4">CHK147-3167</strain>
    </source>
</reference>
<feature type="domain" description="DUF2726" evidence="1">
    <location>
        <begin position="708"/>
        <end position="829"/>
    </location>
</feature>
<dbReference type="PANTHER" id="PTHR10887">
    <property type="entry name" value="DNA2/NAM7 HELICASE FAMILY"/>
    <property type="match status" value="1"/>
</dbReference>
<dbReference type="Gene3D" id="3.40.50.300">
    <property type="entry name" value="P-loop containing nucleotide triphosphate hydrolases"/>
    <property type="match status" value="3"/>
</dbReference>
<evidence type="ECO:0000313" key="5">
    <source>
        <dbReference type="Proteomes" id="UP000886786"/>
    </source>
</evidence>
<comment type="caution">
    <text evidence="4">The sequence shown here is derived from an EMBL/GenBank/DDBJ whole genome shotgun (WGS) entry which is preliminary data.</text>
</comment>
<dbReference type="InterPro" id="IPR041677">
    <property type="entry name" value="DNA2/NAM7_AAA_11"/>
</dbReference>
<evidence type="ECO:0000259" key="2">
    <source>
        <dbReference type="Pfam" id="PF13086"/>
    </source>
</evidence>
<sequence length="830" mass="97205">MRRILIDGVDKTKEIESIKLNNNNYIIKFKNSDKQYNYSNERIKIENNNFENNLKYFKEIAEKVSIVVGGYNVLGSRYKKLDNLNKDSILNCYLKGTLPPAYRIVRHARFPFGFNQSQKLATERAITNRISVIEGPPGTGKTQTILNIISNLVMNGETVAVVSNNNSAIQNVYDKLKSNNLDFLVAFLGKDKNKTEFIENQKELLNLDAWLITDEEAENKINFLNNKEYELNRKLEDQNKLAKDIQYLEALSLESKQFSKYYKTRTKNIAIKWWRNPNYKNLLKLWLELENKSTISIYSKIKYFIKYGLLPFDIFDNNLNDIILELKNLYYKNRVTNLTKEINRLKTSLNNYNIKEEMKHYTEISMQIFKHRLAKRYKKVKRKKYEKSDLKRMSAEFLKDYPVILSTTYSLVSSLSKNIMYDYIIVDESSQVDLITAVLSLSCAKNVVIVGDLKQLSNVVTNENAIISDQIWLKYNISNEYRYRNHNLLSSVIELYPDITKTMLKEHYRCNPKIINFCNLKFYNNELIILSNSNPSKDTLQMYVTSVGNHARDHVNRRQLDIIREEILPSTYNDESIGIISPYVNQSNLLKQEFKNYSNVQADTVDKFQGREKNIIIFSSVDNKIKSFTDQPNRLNVVVSRAINKFILVVNDSAITNTNGNIQDLIKYIKYQDGKIVNSKLHSCFDLLYKEYYRERQKIAKRTGIISEDIFYEELLKILNKNHIDGYDIITHVPLDEIIEDLDSLTKEEMKFKKNIHSHVDFLIFDRASSEYRLAIEVDGGYHNPFNQENTHQVHNDELKNRMFEKAGLPLIRCKTDGIPDEKEIIKYLN</sequence>
<feature type="domain" description="DNA2/NAM7 helicase-like C-terminal" evidence="3">
    <location>
        <begin position="488"/>
        <end position="651"/>
    </location>
</feature>
<dbReference type="Pfam" id="PF13087">
    <property type="entry name" value="AAA_12"/>
    <property type="match status" value="1"/>
</dbReference>
<dbReference type="InterPro" id="IPR027417">
    <property type="entry name" value="P-loop_NTPase"/>
</dbReference>
<dbReference type="Proteomes" id="UP000886786">
    <property type="component" value="Unassembled WGS sequence"/>
</dbReference>
<dbReference type="EMBL" id="DVFV01000042">
    <property type="protein sequence ID" value="HIQ90427.1"/>
    <property type="molecule type" value="Genomic_DNA"/>
</dbReference>
<dbReference type="SUPFAM" id="SSF52540">
    <property type="entry name" value="P-loop containing nucleoside triphosphate hydrolases"/>
    <property type="match status" value="1"/>
</dbReference>
<dbReference type="InterPro" id="IPR024402">
    <property type="entry name" value="DUF2726"/>
</dbReference>
<accession>A0A9D0ZQK6</accession>
<dbReference type="AlphaFoldDB" id="A0A9D0ZQK6"/>
<evidence type="ECO:0000313" key="4">
    <source>
        <dbReference type="EMBL" id="HIQ90427.1"/>
    </source>
</evidence>
<reference evidence="4" key="2">
    <citation type="journal article" date="2021" name="PeerJ">
        <title>Extensive microbial diversity within the chicken gut microbiome revealed by metagenomics and culture.</title>
        <authorList>
            <person name="Gilroy R."/>
            <person name="Ravi A."/>
            <person name="Getino M."/>
            <person name="Pursley I."/>
            <person name="Horton D.L."/>
            <person name="Alikhan N.F."/>
            <person name="Baker D."/>
            <person name="Gharbi K."/>
            <person name="Hall N."/>
            <person name="Watson M."/>
            <person name="Adriaenssens E.M."/>
            <person name="Foster-Nyarko E."/>
            <person name="Jarju S."/>
            <person name="Secka A."/>
            <person name="Antonio M."/>
            <person name="Oren A."/>
            <person name="Chaudhuri R.R."/>
            <person name="La Ragione R."/>
            <person name="Hildebrand F."/>
            <person name="Pallen M.J."/>
        </authorList>
    </citation>
    <scope>NUCLEOTIDE SEQUENCE</scope>
    <source>
        <strain evidence="4">CHK147-3167</strain>
    </source>
</reference>
<dbReference type="Pfam" id="PF10881">
    <property type="entry name" value="DUF2726"/>
    <property type="match status" value="1"/>
</dbReference>
<dbReference type="InterPro" id="IPR047187">
    <property type="entry name" value="SF1_C_Upf1"/>
</dbReference>
<organism evidence="4 5">
    <name type="scientific">Candidatus Coprosoma intestinipullorum</name>
    <dbReference type="NCBI Taxonomy" id="2840752"/>
    <lineage>
        <taxon>Bacteria</taxon>
        <taxon>Bacillati</taxon>
        <taxon>Bacillota</taxon>
        <taxon>Bacillota incertae sedis</taxon>
        <taxon>Candidatus Coprosoma</taxon>
    </lineage>
</organism>
<dbReference type="Pfam" id="PF13086">
    <property type="entry name" value="AAA_11"/>
    <property type="match status" value="1"/>
</dbReference>
<dbReference type="CDD" id="cd18808">
    <property type="entry name" value="SF1_C_Upf1"/>
    <property type="match status" value="1"/>
</dbReference>
<dbReference type="GO" id="GO:0004386">
    <property type="term" value="F:helicase activity"/>
    <property type="evidence" value="ECO:0007669"/>
    <property type="project" value="InterPro"/>
</dbReference>
<dbReference type="PANTHER" id="PTHR10887:SF530">
    <property type="entry name" value="SUPERFAMILY I DNA HELICASES"/>
    <property type="match status" value="1"/>
</dbReference>
<proteinExistence type="predicted"/>
<protein>
    <submittedName>
        <fullName evidence="4">DUF2726 domain-containing protein</fullName>
    </submittedName>
</protein>
<feature type="domain" description="DNA2/NAM7 helicase helicase" evidence="2">
    <location>
        <begin position="114"/>
        <end position="461"/>
    </location>
</feature>
<evidence type="ECO:0000259" key="1">
    <source>
        <dbReference type="Pfam" id="PF10881"/>
    </source>
</evidence>
<dbReference type="InterPro" id="IPR041679">
    <property type="entry name" value="DNA2/NAM7-like_C"/>
</dbReference>